<evidence type="ECO:0000313" key="2">
    <source>
        <dbReference type="EMBL" id="KIH69559.1"/>
    </source>
</evidence>
<evidence type="ECO:0000256" key="1">
    <source>
        <dbReference type="SAM" id="Phobius"/>
    </source>
</evidence>
<keyword evidence="1" id="KW-0472">Membrane</keyword>
<evidence type="ECO:0000313" key="3">
    <source>
        <dbReference type="Proteomes" id="UP000054047"/>
    </source>
</evidence>
<dbReference type="PANTHER" id="PTHR47760">
    <property type="entry name" value="G-PROTEIN COUPLED RECEPTOR B0563.6-LIKE PROTEIN-RELATED"/>
    <property type="match status" value="1"/>
</dbReference>
<keyword evidence="1" id="KW-0812">Transmembrane</keyword>
<feature type="transmembrane region" description="Helical" evidence="1">
    <location>
        <begin position="56"/>
        <end position="76"/>
    </location>
</feature>
<dbReference type="PANTHER" id="PTHR47760:SF1">
    <property type="entry name" value="G-PROTEIN COUPLED RECEPTORS FAMILY 1 PROFILE DOMAIN-CONTAINING PROTEIN"/>
    <property type="match status" value="1"/>
</dbReference>
<protein>
    <recommendedName>
        <fullName evidence="4">G-protein coupled receptors family 1 profile domain-containing protein</fullName>
    </recommendedName>
</protein>
<organism evidence="2 3">
    <name type="scientific">Ancylostoma duodenale</name>
    <dbReference type="NCBI Taxonomy" id="51022"/>
    <lineage>
        <taxon>Eukaryota</taxon>
        <taxon>Metazoa</taxon>
        <taxon>Ecdysozoa</taxon>
        <taxon>Nematoda</taxon>
        <taxon>Chromadorea</taxon>
        <taxon>Rhabditida</taxon>
        <taxon>Rhabditina</taxon>
        <taxon>Rhabditomorpha</taxon>
        <taxon>Strongyloidea</taxon>
        <taxon>Ancylostomatidae</taxon>
        <taxon>Ancylostomatinae</taxon>
        <taxon>Ancylostoma</taxon>
    </lineage>
</organism>
<gene>
    <name evidence="2" type="ORF">ANCDUO_00093</name>
</gene>
<feature type="transmembrane region" description="Helical" evidence="1">
    <location>
        <begin position="21"/>
        <end position="44"/>
    </location>
</feature>
<reference evidence="2 3" key="1">
    <citation type="submission" date="2013-12" db="EMBL/GenBank/DDBJ databases">
        <title>Draft genome of the parsitic nematode Ancylostoma duodenale.</title>
        <authorList>
            <person name="Mitreva M."/>
        </authorList>
    </citation>
    <scope>NUCLEOTIDE SEQUENCE [LARGE SCALE GENOMIC DNA]</scope>
    <source>
        <strain evidence="2 3">Zhejiang</strain>
    </source>
</reference>
<proteinExistence type="predicted"/>
<dbReference type="OrthoDB" id="10033446at2759"/>
<dbReference type="EMBL" id="KN726139">
    <property type="protein sequence ID" value="KIH69559.1"/>
    <property type="molecule type" value="Genomic_DNA"/>
</dbReference>
<dbReference type="InterPro" id="IPR053093">
    <property type="entry name" value="GPCR-like"/>
</dbReference>
<keyword evidence="1" id="KW-1133">Transmembrane helix</keyword>
<evidence type="ECO:0008006" key="4">
    <source>
        <dbReference type="Google" id="ProtNLM"/>
    </source>
</evidence>
<sequence>MNIAVSDKISGAILNAKISRLITYAYIAPVIIVCGILGDVLTVVTLTHPLLRKSTIVYTYLTLLAMTDLVSVYICLVQGINGYPL</sequence>
<dbReference type="Gene3D" id="1.20.1070.10">
    <property type="entry name" value="Rhodopsin 7-helix transmembrane proteins"/>
    <property type="match status" value="1"/>
</dbReference>
<accession>A0A0C2HCX7</accession>
<dbReference type="AlphaFoldDB" id="A0A0C2HCX7"/>
<dbReference type="Proteomes" id="UP000054047">
    <property type="component" value="Unassembled WGS sequence"/>
</dbReference>
<keyword evidence="3" id="KW-1185">Reference proteome</keyword>
<name>A0A0C2HCX7_9BILA</name>